<dbReference type="Pfam" id="PF13200">
    <property type="entry name" value="DUF4015"/>
    <property type="match status" value="1"/>
</dbReference>
<evidence type="ECO:0000256" key="1">
    <source>
        <dbReference type="SAM" id="MobiDB-lite"/>
    </source>
</evidence>
<feature type="compositionally biased region" description="Low complexity" evidence="1">
    <location>
        <begin position="59"/>
        <end position="84"/>
    </location>
</feature>
<evidence type="ECO:0000313" key="4">
    <source>
        <dbReference type="EMBL" id="PNL91778.1"/>
    </source>
</evidence>
<dbReference type="Proteomes" id="UP000192813">
    <property type="component" value="Unassembled WGS sequence"/>
</dbReference>
<feature type="transmembrane region" description="Helical" evidence="2">
    <location>
        <begin position="25"/>
        <end position="47"/>
    </location>
</feature>
<dbReference type="InterPro" id="IPR025275">
    <property type="entry name" value="DUF4015"/>
</dbReference>
<keyword evidence="2" id="KW-0472">Membrane</keyword>
<feature type="domain" description="DUF4015" evidence="3">
    <location>
        <begin position="143"/>
        <end position="467"/>
    </location>
</feature>
<keyword evidence="2" id="KW-1133">Transmembrane helix</keyword>
<comment type="caution">
    <text evidence="4">The sequence shown here is derived from an EMBL/GenBank/DDBJ whole genome shotgun (WGS) entry which is preliminary data.</text>
</comment>
<protein>
    <submittedName>
        <fullName evidence="4">Sugar fermentation stimulation protein</fullName>
    </submittedName>
</protein>
<gene>
    <name evidence="4" type="ORF">A6J77_005895</name>
</gene>
<organism evidence="4 5">
    <name type="scientific">Aerococcus viridans</name>
    <dbReference type="NCBI Taxonomy" id="1377"/>
    <lineage>
        <taxon>Bacteria</taxon>
        <taxon>Bacillati</taxon>
        <taxon>Bacillota</taxon>
        <taxon>Bacilli</taxon>
        <taxon>Lactobacillales</taxon>
        <taxon>Aerococcaceae</taxon>
        <taxon>Aerococcus</taxon>
    </lineage>
</organism>
<dbReference type="EMBL" id="NBTM02000001">
    <property type="protein sequence ID" value="PNL91778.1"/>
    <property type="molecule type" value="Genomic_DNA"/>
</dbReference>
<evidence type="ECO:0000313" key="5">
    <source>
        <dbReference type="Proteomes" id="UP000192813"/>
    </source>
</evidence>
<reference evidence="5" key="1">
    <citation type="submission" date="2017-12" db="EMBL/GenBank/DDBJ databases">
        <title>FDA dAtabase for Regulatory Grade micrObial Sequences (FDA-ARGOS): Supporting development and validation of Infectious Disease Dx tests.</title>
        <authorList>
            <person name="Hoffmann M."/>
            <person name="Allard M."/>
            <person name="Evans P."/>
            <person name="Brown E."/>
            <person name="Tallon L."/>
            <person name="Sadzewicz L."/>
            <person name="Sengamalay N."/>
            <person name="Ott S."/>
            <person name="Godinez A."/>
            <person name="Nagaraj S."/>
            <person name="Vavikolanu K."/>
            <person name="Aluvathingal J."/>
            <person name="Nadendla S."/>
            <person name="Sichtig H."/>
        </authorList>
    </citation>
    <scope>NUCLEOTIDE SEQUENCE [LARGE SCALE GENOMIC DNA]</scope>
    <source>
        <strain evidence="5">FDAARGOS_249</strain>
    </source>
</reference>
<feature type="region of interest" description="Disordered" evidence="1">
    <location>
        <begin position="1"/>
        <end position="21"/>
    </location>
</feature>
<evidence type="ECO:0000259" key="3">
    <source>
        <dbReference type="Pfam" id="PF13200"/>
    </source>
</evidence>
<sequence>MKDNQSNPNSDIKTTLDPKNEGPKFNWKLVLGLLTAIVLGLALIFGIRTDWYGLANENNQEQSASNESSSEQNSESTSESGESTEASREDASATATSGEGDSTQLPNVSTEATALLNQPKNLPSKFQYDSGYDIAYPEDGVKGIYLSAAGATDQALFDENMALLDETNLNSVVLDVKDDYGNITMDLPSEDDTVNNNETDSIDGEGMMQTFEDKQIYPIARITTFKDTNLANADPSRTFLTESGEVWTNDGGDAFLNPYNKDNWEYLVEVAKSAARAGYKDIQFDYVRFPEGFETFGETLTYDMGDYAEYGKASTEARQMVIADFLAFAREELEPYGVDVSADIFGYVTDVVATPGIGQNYNMIAENVDVISSMIYPSHWGPGYFDLDYPDLYPYEVVQAYMEKENALNAELEDAPVSRPWLQDFTASYLAEGTYAEYGAAEVQEQIDAVIESGAKEYLLWDASNTYTKGVDYK</sequence>
<accession>A0A2J9PN58</accession>
<dbReference type="AlphaFoldDB" id="A0A2J9PN58"/>
<dbReference type="RefSeq" id="WP_083069012.1">
    <property type="nucleotide sequence ID" value="NZ_JALXKY010000001.1"/>
</dbReference>
<feature type="region of interest" description="Disordered" evidence="1">
    <location>
        <begin position="59"/>
        <end position="106"/>
    </location>
</feature>
<evidence type="ECO:0000256" key="2">
    <source>
        <dbReference type="SAM" id="Phobius"/>
    </source>
</evidence>
<name>A0A2J9PN58_9LACT</name>
<proteinExistence type="predicted"/>
<keyword evidence="2" id="KW-0812">Transmembrane</keyword>
<dbReference type="Gene3D" id="3.20.20.80">
    <property type="entry name" value="Glycosidases"/>
    <property type="match status" value="1"/>
</dbReference>
<feature type="compositionally biased region" description="Polar residues" evidence="1">
    <location>
        <begin position="93"/>
        <end position="106"/>
    </location>
</feature>
<feature type="compositionally biased region" description="Polar residues" evidence="1">
    <location>
        <begin position="1"/>
        <end position="13"/>
    </location>
</feature>